<sequence>MSKRFIRATGSLDPILIGFGVLAERQAYSWISSLANLASWCCPFTHFDYAGWWESVMREDVDYVNGRVRRIRCGDTVPGTVWKTTGSSKATNKTIRWEGQVLEVQGLRLGQITMRSAWSHRQFDAHGLEICDAVIRLSAIHSTLYSDASRLRTFMIRLFEKIVADRKRRHDREHGGISRQPTSDKDLPNMEFCSTDSSVSFFEPVDRVQDLILGELLRVAKENDRESAVSDLDSEEIKIADIAIREHLVRSFRGCSFFLIDSEFVGLAPYDSRGGFEGGSEVWLLAGCSMPVVLEKATPDGDSGKTRYKVKSKALVDTVTIHGKRCRVMEGEAWKTAEREDFEWVSIV</sequence>
<evidence type="ECO:0000313" key="2">
    <source>
        <dbReference type="EMBL" id="KAJ9609942.1"/>
    </source>
</evidence>
<gene>
    <name evidence="2" type="ORF">H2200_006271</name>
</gene>
<proteinExistence type="predicted"/>
<comment type="caution">
    <text evidence="2">The sequence shown here is derived from an EMBL/GenBank/DDBJ whole genome shotgun (WGS) entry which is preliminary data.</text>
</comment>
<protein>
    <submittedName>
        <fullName evidence="2">Uncharacterized protein</fullName>
    </submittedName>
</protein>
<dbReference type="Proteomes" id="UP001172673">
    <property type="component" value="Unassembled WGS sequence"/>
</dbReference>
<name>A0AA39CJ81_9EURO</name>
<evidence type="ECO:0000256" key="1">
    <source>
        <dbReference type="SAM" id="MobiDB-lite"/>
    </source>
</evidence>
<reference evidence="2" key="1">
    <citation type="submission" date="2022-10" db="EMBL/GenBank/DDBJ databases">
        <title>Culturing micro-colonial fungi from biological soil crusts in the Mojave desert and describing Neophaeococcomyces mojavensis, and introducing the new genera and species Taxawa tesnikishii.</title>
        <authorList>
            <person name="Kurbessoian T."/>
            <person name="Stajich J.E."/>
        </authorList>
    </citation>
    <scope>NUCLEOTIDE SEQUENCE</scope>
    <source>
        <strain evidence="2">TK_41</strain>
    </source>
</reference>
<dbReference type="EMBL" id="JAPDRK010000008">
    <property type="protein sequence ID" value="KAJ9609942.1"/>
    <property type="molecule type" value="Genomic_DNA"/>
</dbReference>
<feature type="compositionally biased region" description="Basic and acidic residues" evidence="1">
    <location>
        <begin position="172"/>
        <end position="188"/>
    </location>
</feature>
<feature type="region of interest" description="Disordered" evidence="1">
    <location>
        <begin position="170"/>
        <end position="189"/>
    </location>
</feature>
<accession>A0AA39CJ81</accession>
<dbReference type="AlphaFoldDB" id="A0AA39CJ81"/>
<keyword evidence="3" id="KW-1185">Reference proteome</keyword>
<organism evidence="2 3">
    <name type="scientific">Cladophialophora chaetospira</name>
    <dbReference type="NCBI Taxonomy" id="386627"/>
    <lineage>
        <taxon>Eukaryota</taxon>
        <taxon>Fungi</taxon>
        <taxon>Dikarya</taxon>
        <taxon>Ascomycota</taxon>
        <taxon>Pezizomycotina</taxon>
        <taxon>Eurotiomycetes</taxon>
        <taxon>Chaetothyriomycetidae</taxon>
        <taxon>Chaetothyriales</taxon>
        <taxon>Herpotrichiellaceae</taxon>
        <taxon>Cladophialophora</taxon>
    </lineage>
</organism>
<evidence type="ECO:0000313" key="3">
    <source>
        <dbReference type="Proteomes" id="UP001172673"/>
    </source>
</evidence>